<feature type="domain" description="HTH rpiR-type" evidence="4">
    <location>
        <begin position="2"/>
        <end position="78"/>
    </location>
</feature>
<dbReference type="Gene3D" id="3.40.50.10490">
    <property type="entry name" value="Glucose-6-phosphate isomerase like protein, domain 1"/>
    <property type="match status" value="1"/>
</dbReference>
<dbReference type="InterPro" id="IPR047640">
    <property type="entry name" value="RpiR-like"/>
</dbReference>
<dbReference type="InterPro" id="IPR001347">
    <property type="entry name" value="SIS_dom"/>
</dbReference>
<dbReference type="CDD" id="cd05013">
    <property type="entry name" value="SIS_RpiR"/>
    <property type="match status" value="1"/>
</dbReference>
<dbReference type="PROSITE" id="PS51071">
    <property type="entry name" value="HTH_RPIR"/>
    <property type="match status" value="1"/>
</dbReference>
<dbReference type="InterPro" id="IPR036388">
    <property type="entry name" value="WH-like_DNA-bd_sf"/>
</dbReference>
<dbReference type="SUPFAM" id="SSF53697">
    <property type="entry name" value="SIS domain"/>
    <property type="match status" value="1"/>
</dbReference>
<dbReference type="InterPro" id="IPR000281">
    <property type="entry name" value="HTH_RpiR"/>
</dbReference>
<gene>
    <name evidence="5" type="ORF">SAMN02745249_01817</name>
</gene>
<evidence type="ECO:0000256" key="2">
    <source>
        <dbReference type="ARBA" id="ARBA00023125"/>
    </source>
</evidence>
<dbReference type="EMBL" id="FQUF01000032">
    <property type="protein sequence ID" value="SHF10229.1"/>
    <property type="molecule type" value="Genomic_DNA"/>
</dbReference>
<keyword evidence="3" id="KW-0804">Transcription</keyword>
<evidence type="ECO:0000256" key="1">
    <source>
        <dbReference type="ARBA" id="ARBA00023015"/>
    </source>
</evidence>
<dbReference type="OrthoDB" id="1648815at2"/>
<dbReference type="RefSeq" id="WP_073298510.1">
    <property type="nucleotide sequence ID" value="NZ_FQUF01000032.1"/>
</dbReference>
<dbReference type="Pfam" id="PF01418">
    <property type="entry name" value="HTH_6"/>
    <property type="match status" value="1"/>
</dbReference>
<dbReference type="InterPro" id="IPR009057">
    <property type="entry name" value="Homeodomain-like_sf"/>
</dbReference>
<keyword evidence="2" id="KW-0238">DNA-binding</keyword>
<name>A0A1M4YWN7_9LACT</name>
<dbReference type="GO" id="GO:1901135">
    <property type="term" value="P:carbohydrate derivative metabolic process"/>
    <property type="evidence" value="ECO:0007669"/>
    <property type="project" value="InterPro"/>
</dbReference>
<organism evidence="5 6">
    <name type="scientific">Atopostipes suicloacalis DSM 15692</name>
    <dbReference type="NCBI Taxonomy" id="1121025"/>
    <lineage>
        <taxon>Bacteria</taxon>
        <taxon>Bacillati</taxon>
        <taxon>Bacillota</taxon>
        <taxon>Bacilli</taxon>
        <taxon>Lactobacillales</taxon>
        <taxon>Carnobacteriaceae</taxon>
        <taxon>Atopostipes</taxon>
    </lineage>
</organism>
<evidence type="ECO:0000313" key="6">
    <source>
        <dbReference type="Proteomes" id="UP000184128"/>
    </source>
</evidence>
<dbReference type="Pfam" id="PF01380">
    <property type="entry name" value="SIS"/>
    <property type="match status" value="1"/>
</dbReference>
<proteinExistence type="predicted"/>
<protein>
    <submittedName>
        <fullName evidence="5">Transcriptional regulator, RpiR family</fullName>
    </submittedName>
</protein>
<dbReference type="STRING" id="1121025.SAMN02745249_01817"/>
<dbReference type="AlphaFoldDB" id="A0A1M4YWN7"/>
<dbReference type="GO" id="GO:0097367">
    <property type="term" value="F:carbohydrate derivative binding"/>
    <property type="evidence" value="ECO:0007669"/>
    <property type="project" value="InterPro"/>
</dbReference>
<keyword evidence="6" id="KW-1185">Reference proteome</keyword>
<dbReference type="PANTHER" id="PTHR30514">
    <property type="entry name" value="GLUCOKINASE"/>
    <property type="match status" value="1"/>
</dbReference>
<accession>A0A1M4YWN7</accession>
<dbReference type="GO" id="GO:0003700">
    <property type="term" value="F:DNA-binding transcription factor activity"/>
    <property type="evidence" value="ECO:0007669"/>
    <property type="project" value="InterPro"/>
</dbReference>
<dbReference type="SUPFAM" id="SSF46689">
    <property type="entry name" value="Homeodomain-like"/>
    <property type="match status" value="1"/>
</dbReference>
<dbReference type="InterPro" id="IPR046348">
    <property type="entry name" value="SIS_dom_sf"/>
</dbReference>
<dbReference type="Proteomes" id="UP000184128">
    <property type="component" value="Unassembled WGS sequence"/>
</dbReference>
<dbReference type="PANTHER" id="PTHR30514:SF1">
    <property type="entry name" value="HTH-TYPE TRANSCRIPTIONAL REGULATOR HEXR-RELATED"/>
    <property type="match status" value="1"/>
</dbReference>
<reference evidence="6" key="1">
    <citation type="submission" date="2016-11" db="EMBL/GenBank/DDBJ databases">
        <authorList>
            <person name="Varghese N."/>
            <person name="Submissions S."/>
        </authorList>
    </citation>
    <scope>NUCLEOTIDE SEQUENCE [LARGE SCALE GENOMIC DNA]</scope>
    <source>
        <strain evidence="6">DSM 15692</strain>
    </source>
</reference>
<dbReference type="Gene3D" id="1.10.10.10">
    <property type="entry name" value="Winged helix-like DNA-binding domain superfamily/Winged helix DNA-binding domain"/>
    <property type="match status" value="1"/>
</dbReference>
<keyword evidence="1" id="KW-0805">Transcription regulation</keyword>
<dbReference type="GO" id="GO:0003677">
    <property type="term" value="F:DNA binding"/>
    <property type="evidence" value="ECO:0007669"/>
    <property type="project" value="UniProtKB-KW"/>
</dbReference>
<sequence length="260" mass="29929">MKNIRDLIINHYGELTESDRFVAKTILNDPDAVYLNTIDDLAAFCSVSKSTIIRFTKKLGLEGFSELKVLLKLNQKLSHEVDEDFIHRVCDSDIQVINHYRNYNFTPIIKMLEQSPTIYAYGTGMFQKSFNKELQRLFMHADRWVRLIEGAGEFEVALNSMKAGDTVVIVSSSGENDYLEDKYDLLNLKGVHILSFTNSANNSLAYASDYNIATELTKERFHDQFYFDNIVTMYIPLKLLFAKYINYQVIKHEGKQASDS</sequence>
<evidence type="ECO:0000256" key="3">
    <source>
        <dbReference type="ARBA" id="ARBA00023163"/>
    </source>
</evidence>
<evidence type="ECO:0000313" key="5">
    <source>
        <dbReference type="EMBL" id="SHF10229.1"/>
    </source>
</evidence>
<evidence type="ECO:0000259" key="4">
    <source>
        <dbReference type="PROSITE" id="PS51071"/>
    </source>
</evidence>
<dbReference type="InterPro" id="IPR035472">
    <property type="entry name" value="RpiR-like_SIS"/>
</dbReference>